<dbReference type="GeneID" id="130464143"/>
<evidence type="ECO:0000313" key="4">
    <source>
        <dbReference type="RefSeq" id="XP_056689543.1"/>
    </source>
</evidence>
<dbReference type="PANTHER" id="PTHR45639:SF10">
    <property type="entry name" value="HEAT SHOCK 70 KDA PROTEIN 16 ISOFORM X1"/>
    <property type="match status" value="1"/>
</dbReference>
<dbReference type="InterPro" id="IPR029048">
    <property type="entry name" value="HSP70_C_sf"/>
</dbReference>
<evidence type="ECO:0000313" key="3">
    <source>
        <dbReference type="Proteomes" id="UP000813463"/>
    </source>
</evidence>
<proteinExistence type="predicted"/>
<accession>A0ABM3R1P5</accession>
<keyword evidence="2" id="KW-0067">ATP-binding</keyword>
<evidence type="ECO:0000256" key="1">
    <source>
        <dbReference type="ARBA" id="ARBA00022741"/>
    </source>
</evidence>
<dbReference type="RefSeq" id="XP_056689543.1">
    <property type="nucleotide sequence ID" value="XM_056833565.1"/>
</dbReference>
<dbReference type="PANTHER" id="PTHR45639">
    <property type="entry name" value="HSC70CB, ISOFORM G-RELATED"/>
    <property type="match status" value="1"/>
</dbReference>
<protein>
    <submittedName>
        <fullName evidence="4">Heat shock 70 kDa protein 16</fullName>
    </submittedName>
</protein>
<reference evidence="4" key="2">
    <citation type="submission" date="2025-08" db="UniProtKB">
        <authorList>
            <consortium name="RefSeq"/>
        </authorList>
    </citation>
    <scope>IDENTIFICATION</scope>
    <source>
        <tissue evidence="4">Leaf</tissue>
    </source>
</reference>
<dbReference type="InterPro" id="IPR013126">
    <property type="entry name" value="Hsp_70_fam"/>
</dbReference>
<organism evidence="3 4">
    <name type="scientific">Spinacia oleracea</name>
    <name type="common">Spinach</name>
    <dbReference type="NCBI Taxonomy" id="3562"/>
    <lineage>
        <taxon>Eukaryota</taxon>
        <taxon>Viridiplantae</taxon>
        <taxon>Streptophyta</taxon>
        <taxon>Embryophyta</taxon>
        <taxon>Tracheophyta</taxon>
        <taxon>Spermatophyta</taxon>
        <taxon>Magnoliopsida</taxon>
        <taxon>eudicotyledons</taxon>
        <taxon>Gunneridae</taxon>
        <taxon>Pentapetalae</taxon>
        <taxon>Caryophyllales</taxon>
        <taxon>Chenopodiaceae</taxon>
        <taxon>Chenopodioideae</taxon>
        <taxon>Anserineae</taxon>
        <taxon>Spinacia</taxon>
    </lineage>
</organism>
<keyword evidence="3" id="KW-1185">Reference proteome</keyword>
<gene>
    <name evidence="4" type="primary">LOC130464143</name>
</gene>
<keyword evidence="1" id="KW-0547">Nucleotide-binding</keyword>
<keyword evidence="4" id="KW-0346">Stress response</keyword>
<dbReference type="Proteomes" id="UP000813463">
    <property type="component" value="Chromosome 6"/>
</dbReference>
<name>A0ABM3R1P5_SPIOL</name>
<evidence type="ECO:0000256" key="2">
    <source>
        <dbReference type="ARBA" id="ARBA00022840"/>
    </source>
</evidence>
<reference evidence="3" key="1">
    <citation type="journal article" date="2021" name="Nat. Commun.">
        <title>Genomic analyses provide insights into spinach domestication and the genetic basis of agronomic traits.</title>
        <authorList>
            <person name="Cai X."/>
            <person name="Sun X."/>
            <person name="Xu C."/>
            <person name="Sun H."/>
            <person name="Wang X."/>
            <person name="Ge C."/>
            <person name="Zhang Z."/>
            <person name="Wang Q."/>
            <person name="Fei Z."/>
            <person name="Jiao C."/>
            <person name="Wang Q."/>
        </authorList>
    </citation>
    <scope>NUCLEOTIDE SEQUENCE [LARGE SCALE GENOMIC DNA]</scope>
    <source>
        <strain evidence="3">cv. Varoflay</strain>
    </source>
</reference>
<sequence>MVSRICSRKMKFQLMFVEFVRFCICTGTLLLNQKRDWLYEDGDDESADVYAERLQDLKKLVDPIEYWFNEEEARPQAAKNLFQTIRECQTAARSLPASERETVLSELNVLIMSNGW</sequence>
<dbReference type="Gene3D" id="1.20.1270.10">
    <property type="match status" value="1"/>
</dbReference>